<gene>
    <name evidence="2" type="ORF">ACFPOD_11375</name>
</gene>
<organism evidence="2 3">
    <name type="scientific">Nitratireductor kimnyeongensis</name>
    <dbReference type="NCBI Taxonomy" id="430679"/>
    <lineage>
        <taxon>Bacteria</taxon>
        <taxon>Pseudomonadati</taxon>
        <taxon>Pseudomonadota</taxon>
        <taxon>Alphaproteobacteria</taxon>
        <taxon>Hyphomicrobiales</taxon>
        <taxon>Phyllobacteriaceae</taxon>
        <taxon>Nitratireductor</taxon>
    </lineage>
</organism>
<comment type="caution">
    <text evidence="2">The sequence shown here is derived from an EMBL/GenBank/DDBJ whole genome shotgun (WGS) entry which is preliminary data.</text>
</comment>
<reference evidence="3" key="1">
    <citation type="journal article" date="2019" name="Int. J. Syst. Evol. Microbiol.">
        <title>The Global Catalogue of Microorganisms (GCM) 10K type strain sequencing project: providing services to taxonomists for standard genome sequencing and annotation.</title>
        <authorList>
            <consortium name="The Broad Institute Genomics Platform"/>
            <consortium name="The Broad Institute Genome Sequencing Center for Infectious Disease"/>
            <person name="Wu L."/>
            <person name="Ma J."/>
        </authorList>
    </citation>
    <scope>NUCLEOTIDE SEQUENCE [LARGE SCALE GENOMIC DNA]</scope>
    <source>
        <strain evidence="3">JCM 3366</strain>
    </source>
</reference>
<evidence type="ECO:0000313" key="2">
    <source>
        <dbReference type="EMBL" id="MFC5585714.1"/>
    </source>
</evidence>
<keyword evidence="1" id="KW-0732">Signal</keyword>
<sequence>MKTMKIFALAATTFIFAGGSVFAASVVNRDSEPQTIVVTEGGSQSEIVVGAGETIEFCSAGCFVTMPNGDREVLTGSETVEISEGRGRVR</sequence>
<protein>
    <submittedName>
        <fullName evidence="2">Uncharacterized protein</fullName>
    </submittedName>
</protein>
<proteinExistence type="predicted"/>
<dbReference type="Proteomes" id="UP001596107">
    <property type="component" value="Unassembled WGS sequence"/>
</dbReference>
<dbReference type="EMBL" id="JBHSNB010000002">
    <property type="protein sequence ID" value="MFC5585714.1"/>
    <property type="molecule type" value="Genomic_DNA"/>
</dbReference>
<dbReference type="RefSeq" id="WP_223021007.1">
    <property type="nucleotide sequence ID" value="NZ_CP078143.1"/>
</dbReference>
<evidence type="ECO:0000256" key="1">
    <source>
        <dbReference type="SAM" id="SignalP"/>
    </source>
</evidence>
<evidence type="ECO:0000313" key="3">
    <source>
        <dbReference type="Proteomes" id="UP001596107"/>
    </source>
</evidence>
<keyword evidence="3" id="KW-1185">Reference proteome</keyword>
<name>A0ABW0T9X3_9HYPH</name>
<feature type="chain" id="PRO_5046439192" evidence="1">
    <location>
        <begin position="24"/>
        <end position="90"/>
    </location>
</feature>
<feature type="signal peptide" evidence="1">
    <location>
        <begin position="1"/>
        <end position="23"/>
    </location>
</feature>
<accession>A0ABW0T9X3</accession>